<proteinExistence type="inferred from homology"/>
<dbReference type="AlphaFoldDB" id="A0A3M3R9F8"/>
<comment type="catalytic activity">
    <reaction evidence="7">
        <text>dTDP-beta-L-rhamnose + L-arginyl-[protein] = N(omega)-(alpha-L-rhamnosyl)-L-arginyl-[protein] + dTDP + H(+)</text>
        <dbReference type="Rhea" id="RHEA:66692"/>
        <dbReference type="Rhea" id="RHEA-COMP:10532"/>
        <dbReference type="Rhea" id="RHEA-COMP:17096"/>
        <dbReference type="ChEBI" id="CHEBI:15378"/>
        <dbReference type="ChEBI" id="CHEBI:29965"/>
        <dbReference type="ChEBI" id="CHEBI:57510"/>
        <dbReference type="ChEBI" id="CHEBI:58369"/>
        <dbReference type="ChEBI" id="CHEBI:167445"/>
    </reaction>
    <physiologicalReaction direction="left-to-right" evidence="7">
        <dbReference type="Rhea" id="RHEA:66693"/>
    </physiologicalReaction>
</comment>
<protein>
    <recommendedName>
        <fullName evidence="5">Protein-arginine rhamnosyltransferase</fullName>
    </recommendedName>
    <alternativeName>
        <fullName evidence="6">EF-P arginine rhamnosyltransferase</fullName>
    </alternativeName>
</protein>
<keyword evidence="2" id="KW-0808">Transferase</keyword>
<dbReference type="EMBL" id="RBPL01000106">
    <property type="protein sequence ID" value="RMN92831.1"/>
    <property type="molecule type" value="Genomic_DNA"/>
</dbReference>
<organism evidence="8 9">
    <name type="scientific">Pseudomonas syringae pv. apii</name>
    <dbReference type="NCBI Taxonomy" id="81036"/>
    <lineage>
        <taxon>Bacteria</taxon>
        <taxon>Pseudomonadati</taxon>
        <taxon>Pseudomonadota</taxon>
        <taxon>Gammaproteobacteria</taxon>
        <taxon>Pseudomonadales</taxon>
        <taxon>Pseudomonadaceae</taxon>
        <taxon>Pseudomonas</taxon>
    </lineage>
</organism>
<comment type="caution">
    <text evidence="8">The sequence shown here is derived from an EMBL/GenBank/DDBJ whole genome shotgun (WGS) entry which is preliminary data.</text>
</comment>
<evidence type="ECO:0000256" key="4">
    <source>
        <dbReference type="ARBA" id="ARBA00024346"/>
    </source>
</evidence>
<dbReference type="NCBIfam" id="TIGR03837">
    <property type="entry name" value="efp_Arg_rhamno"/>
    <property type="match status" value="1"/>
</dbReference>
<dbReference type="GO" id="GO:0106361">
    <property type="term" value="F:protein-arginine rhamnosyltransferase activity"/>
    <property type="evidence" value="ECO:0007669"/>
    <property type="project" value="InterPro"/>
</dbReference>
<evidence type="ECO:0000313" key="8">
    <source>
        <dbReference type="EMBL" id="RMN92831.1"/>
    </source>
</evidence>
<evidence type="ECO:0000256" key="6">
    <source>
        <dbReference type="ARBA" id="ARBA00030025"/>
    </source>
</evidence>
<accession>A0A3M3R9F8</accession>
<evidence type="ECO:0000256" key="1">
    <source>
        <dbReference type="ARBA" id="ARBA00022676"/>
    </source>
</evidence>
<evidence type="ECO:0000256" key="2">
    <source>
        <dbReference type="ARBA" id="ARBA00022679"/>
    </source>
</evidence>
<gene>
    <name evidence="8" type="ORF">ALQ49_04951</name>
</gene>
<comment type="function">
    <text evidence="3">Protein-arginine rhamnosyltransferase that catalyzes the transfer of a single rhamnose to elongation factor P (EF-P) on 'Lys-32', a modification required for EF-P-dependent rescue of polyproline stalled ribosomes.</text>
</comment>
<reference evidence="8 9" key="1">
    <citation type="submission" date="2018-08" db="EMBL/GenBank/DDBJ databases">
        <title>Recombination of ecologically and evolutionarily significant loci maintains genetic cohesion in the Pseudomonas syringae species complex.</title>
        <authorList>
            <person name="Dillon M."/>
            <person name="Thakur S."/>
            <person name="Almeida R.N.D."/>
            <person name="Weir B.S."/>
            <person name="Guttman D.S."/>
        </authorList>
    </citation>
    <scope>NUCLEOTIDE SEQUENCE [LARGE SCALE GENOMIC DNA]</scope>
    <source>
        <strain evidence="8 9">1089_5</strain>
    </source>
</reference>
<dbReference type="Pfam" id="PF10093">
    <property type="entry name" value="EarP"/>
    <property type="match status" value="1"/>
</dbReference>
<evidence type="ECO:0000256" key="5">
    <source>
        <dbReference type="ARBA" id="ARBA00024416"/>
    </source>
</evidence>
<evidence type="ECO:0000256" key="3">
    <source>
        <dbReference type="ARBA" id="ARBA00024303"/>
    </source>
</evidence>
<dbReference type="PIRSF" id="PIRSF015557">
    <property type="entry name" value="UCP015557"/>
    <property type="match status" value="1"/>
</dbReference>
<evidence type="ECO:0000313" key="9">
    <source>
        <dbReference type="Proteomes" id="UP000278062"/>
    </source>
</evidence>
<name>A0A3M3R9F8_9PSED</name>
<dbReference type="Proteomes" id="UP000278062">
    <property type="component" value="Unassembled WGS sequence"/>
</dbReference>
<dbReference type="InterPro" id="IPR016633">
    <property type="entry name" value="EarP"/>
</dbReference>
<keyword evidence="1" id="KW-0328">Glycosyltransferase</keyword>
<sequence>MIVPCLTAGHENCAARFLQCAHHVVRLMAGWLTELVTEQRFERQSGFFSIQTQGARMKPSWDIFCSVVDNYGDAGVTWRLARQLVAEHDVQVRLWIDDLAAFFRLCPDADPCASQQLREGVSVCRWPADWVSSTVPDVVIEAFACRLPTSYTESMLQRSPRPLWLNLEYLSAEDWVSGCHGLPSPQMNGLKKFFFFPGFADTTGGLLRERNLIGQRQAFQQDKALQQAFLQELNVEPLAGARLISVFAYENPRLDSWLDALASDSRPTHLLVPEGRILADVQRWLGSEGQLHAGTVQASGALTVQVLPFIRQERYDQLLWSCDFNVVRGEDSFVRAQWAGRPMLWHIYQQEEDAHLPKLDAFLALYLAGLAPEAGQAVNQFWQSWNAGSDLSESWQALTEHWAQIEKHAERWCQQQAAQTDLATALVQFYGNSL</sequence>
<evidence type="ECO:0000256" key="7">
    <source>
        <dbReference type="ARBA" id="ARBA00048472"/>
    </source>
</evidence>
<comment type="similarity">
    <text evidence="4">Belongs to the glycosyltransferase 104 family.</text>
</comment>